<dbReference type="SMART" id="SM00567">
    <property type="entry name" value="EZ_HEAT"/>
    <property type="match status" value="8"/>
</dbReference>
<proteinExistence type="predicted"/>
<dbReference type="Gene3D" id="1.25.10.10">
    <property type="entry name" value="Leucine-rich Repeat Variant"/>
    <property type="match status" value="2"/>
</dbReference>
<dbReference type="GO" id="GO:0016491">
    <property type="term" value="F:oxidoreductase activity"/>
    <property type="evidence" value="ECO:0007669"/>
    <property type="project" value="TreeGrafter"/>
</dbReference>
<protein>
    <recommendedName>
        <fullName evidence="3">HEAT repeat domain-containing protein</fullName>
    </recommendedName>
</protein>
<dbReference type="Pfam" id="PF13646">
    <property type="entry name" value="HEAT_2"/>
    <property type="match status" value="3"/>
</dbReference>
<evidence type="ECO:0008006" key="3">
    <source>
        <dbReference type="Google" id="ProtNLM"/>
    </source>
</evidence>
<dbReference type="SUPFAM" id="SSF48371">
    <property type="entry name" value="ARM repeat"/>
    <property type="match status" value="2"/>
</dbReference>
<dbReference type="PANTHER" id="PTHR12697:SF5">
    <property type="entry name" value="DEOXYHYPUSINE HYDROXYLASE"/>
    <property type="match status" value="1"/>
</dbReference>
<dbReference type="InterPro" id="IPR021133">
    <property type="entry name" value="HEAT_type_2"/>
</dbReference>
<gene>
    <name evidence="2" type="ORF">LCGC14_0458320</name>
</gene>
<dbReference type="PANTHER" id="PTHR12697">
    <property type="entry name" value="PBS LYASE HEAT-LIKE PROTEIN"/>
    <property type="match status" value="1"/>
</dbReference>
<dbReference type="PROSITE" id="PS50077">
    <property type="entry name" value="HEAT_REPEAT"/>
    <property type="match status" value="1"/>
</dbReference>
<dbReference type="EMBL" id="LAZR01000466">
    <property type="protein sequence ID" value="KKN67799.1"/>
    <property type="molecule type" value="Genomic_DNA"/>
</dbReference>
<dbReference type="AlphaFoldDB" id="A0A0F9SLB0"/>
<reference evidence="2" key="1">
    <citation type="journal article" date="2015" name="Nature">
        <title>Complex archaea that bridge the gap between prokaryotes and eukaryotes.</title>
        <authorList>
            <person name="Spang A."/>
            <person name="Saw J.H."/>
            <person name="Jorgensen S.L."/>
            <person name="Zaremba-Niedzwiedzka K."/>
            <person name="Martijn J."/>
            <person name="Lind A.E."/>
            <person name="van Eijk R."/>
            <person name="Schleper C."/>
            <person name="Guy L."/>
            <person name="Ettema T.J."/>
        </authorList>
    </citation>
    <scope>NUCLEOTIDE SEQUENCE</scope>
</reference>
<sequence>SDSVEHFALGRSPRDRATRIEKGYAMGGRRFLASCCVGIMFCLAAAPALSGVPGEAQTAAALIRELTDKDAAVRLLAARALGHHAAEADKVAPALRVALKDKHPAVRWRAAKSLGHIAPAAGKTIEALIAASNDPQMDVRICAWEALGRIGIVDQGTGLLLIRAFGRSMKTEVESAAIKAMAAIGKPAIPLLTTALKHEKAQVRTRAVEALALMGHKAKRALPALVAALTDDNGNVMVAAAKALAQIGPEGVAELIRRLKTDGGGVQMAAAYALLNADRPPTEALAALTSALTRGGPHTRGYAARTLARFGRSAEPALDALVKALSDKEHKVRGGAAEALAAIGPKAVGPLLKPLKLNWGRPPSSKSKRIFRWRMNLLGPQKCSSGL</sequence>
<accession>A0A0F9SLB0</accession>
<evidence type="ECO:0000313" key="2">
    <source>
        <dbReference type="EMBL" id="KKN67799.1"/>
    </source>
</evidence>
<name>A0A0F9SLB0_9ZZZZ</name>
<dbReference type="InterPro" id="IPR011989">
    <property type="entry name" value="ARM-like"/>
</dbReference>
<organism evidence="2">
    <name type="scientific">marine sediment metagenome</name>
    <dbReference type="NCBI Taxonomy" id="412755"/>
    <lineage>
        <taxon>unclassified sequences</taxon>
        <taxon>metagenomes</taxon>
        <taxon>ecological metagenomes</taxon>
    </lineage>
</organism>
<comment type="caution">
    <text evidence="2">The sequence shown here is derived from an EMBL/GenBank/DDBJ whole genome shotgun (WGS) entry which is preliminary data.</text>
</comment>
<dbReference type="InterPro" id="IPR004155">
    <property type="entry name" value="PBS_lyase_HEAT"/>
</dbReference>
<dbReference type="InterPro" id="IPR016024">
    <property type="entry name" value="ARM-type_fold"/>
</dbReference>
<comment type="function">
    <text evidence="1">Catalyzes the hydroxylation of the N(6)-(4-aminobutyl)-L-lysine intermediate produced by deoxyhypusine synthase/DHPS on a critical lysine of the eukaryotic translation initiation factor 5A/eIF-5A. This is the second step of the post-translational modification of that lysine into an unusual amino acid residue named hypusine. Hypusination is unique to mature eIF-5A factor and is essential for its function.</text>
</comment>
<evidence type="ECO:0000256" key="1">
    <source>
        <dbReference type="ARBA" id="ARBA00045876"/>
    </source>
</evidence>
<feature type="non-terminal residue" evidence="2">
    <location>
        <position position="1"/>
    </location>
</feature>